<dbReference type="Proteomes" id="UP000215596">
    <property type="component" value="Unassembled WGS sequence"/>
</dbReference>
<evidence type="ECO:0000313" key="2">
    <source>
        <dbReference type="EMBL" id="PAD72395.1"/>
    </source>
</evidence>
<reference evidence="2 3" key="1">
    <citation type="submission" date="2017-07" db="EMBL/GenBank/DDBJ databases">
        <title>Isolation and whole genome analysis of endospore-forming bacteria from heroin.</title>
        <authorList>
            <person name="Kalinowski J."/>
            <person name="Ahrens B."/>
            <person name="Al-Dilaimi A."/>
            <person name="Winkler A."/>
            <person name="Wibberg D."/>
            <person name="Schleenbecker U."/>
            <person name="Ruckert C."/>
            <person name="Wolfel R."/>
            <person name="Grass G."/>
        </authorList>
    </citation>
    <scope>NUCLEOTIDE SEQUENCE [LARGE SCALE GENOMIC DNA]</scope>
    <source>
        <strain evidence="2 3">7537-G1</strain>
    </source>
</reference>
<protein>
    <submittedName>
        <fullName evidence="2">Uncharacterized protein</fullName>
    </submittedName>
</protein>
<dbReference type="RefSeq" id="WP_095267594.1">
    <property type="nucleotide sequence ID" value="NZ_NPBY01000079.1"/>
</dbReference>
<name>A0A268EGX8_9BACL</name>
<proteinExistence type="predicted"/>
<keyword evidence="1" id="KW-0472">Membrane</keyword>
<comment type="caution">
    <text evidence="2">The sequence shown here is derived from an EMBL/GenBank/DDBJ whole genome shotgun (WGS) entry which is preliminary data.</text>
</comment>
<accession>A0A268EGX8</accession>
<organism evidence="2 3">
    <name type="scientific">Paenibacillus campinasensis</name>
    <dbReference type="NCBI Taxonomy" id="66347"/>
    <lineage>
        <taxon>Bacteria</taxon>
        <taxon>Bacillati</taxon>
        <taxon>Bacillota</taxon>
        <taxon>Bacilli</taxon>
        <taxon>Bacillales</taxon>
        <taxon>Paenibacillaceae</taxon>
        <taxon>Paenibacillus</taxon>
    </lineage>
</organism>
<dbReference type="EMBL" id="NPBY01000079">
    <property type="protein sequence ID" value="PAD72395.1"/>
    <property type="molecule type" value="Genomic_DNA"/>
</dbReference>
<evidence type="ECO:0000256" key="1">
    <source>
        <dbReference type="SAM" id="Phobius"/>
    </source>
</evidence>
<feature type="transmembrane region" description="Helical" evidence="1">
    <location>
        <begin position="12"/>
        <end position="33"/>
    </location>
</feature>
<dbReference type="AlphaFoldDB" id="A0A268EGX8"/>
<keyword evidence="1" id="KW-0812">Transmembrane</keyword>
<dbReference type="OrthoDB" id="2666938at2"/>
<gene>
    <name evidence="2" type="ORF">CHH67_22400</name>
</gene>
<feature type="transmembrane region" description="Helical" evidence="1">
    <location>
        <begin position="45"/>
        <end position="64"/>
    </location>
</feature>
<sequence>MDVLNTTGGGFSVVAIIGAVIFLGLVILSGWGLTDSIRDRERISTIVFAFGVVWFTILFLGSVMTRDPIRHEVTLRPGHVIDATKYEIVEQRGQIYVIEEREAAE</sequence>
<keyword evidence="1" id="KW-1133">Transmembrane helix</keyword>
<evidence type="ECO:0000313" key="3">
    <source>
        <dbReference type="Proteomes" id="UP000215596"/>
    </source>
</evidence>